<dbReference type="PROSITE" id="PS51419">
    <property type="entry name" value="RAB"/>
    <property type="match status" value="1"/>
</dbReference>
<dbReference type="SUPFAM" id="SSF52540">
    <property type="entry name" value="P-loop containing nucleoside triphosphate hydrolases"/>
    <property type="match status" value="1"/>
</dbReference>
<keyword evidence="2" id="KW-0472">Membrane</keyword>
<feature type="transmembrane region" description="Helical" evidence="2">
    <location>
        <begin position="242"/>
        <end position="264"/>
    </location>
</feature>
<dbReference type="InterPro" id="IPR001806">
    <property type="entry name" value="Small_GTPase"/>
</dbReference>
<feature type="transmembrane region" description="Helical" evidence="2">
    <location>
        <begin position="83"/>
        <end position="104"/>
    </location>
</feature>
<proteinExistence type="inferred from homology"/>
<keyword evidence="2" id="KW-0812">Transmembrane</keyword>
<dbReference type="PROSITE" id="PS51421">
    <property type="entry name" value="RAS"/>
    <property type="match status" value="1"/>
</dbReference>
<gene>
    <name evidence="3" type="ORF">CCMP2556_LOCUS20714</name>
</gene>
<dbReference type="Pfam" id="PF00071">
    <property type="entry name" value="Ras"/>
    <property type="match status" value="1"/>
</dbReference>
<sequence>MHSLVARAAEAISAAKRLLSVVSETTWKERCEFLAGLQSTPASKNWWYLQQVVWLYLSTLGLHAGWCWSANWKRDGEHSDLTAWLGGLKTVGFGCFDLLALLALKASRHAYALPRVQELLGQVAAEHSELMAKKCCCWGFLQALVQALYWILFIHSILHKNERDMVRVLRTASGALGLVLCTPGLCCAFFPVLLGLSEAESRLSDLAKGIEQGRVPLDDVLSKYAGLAHHVNRLAKELSSTVMWLLLAFLAYTLMQCCSVWLWIDKVSLAPCSVYVTYALAVLYGSTFAIGHALFGGVEQQQSEIRSALASRLVQSPQDAQTAVLASLYIKEQPIKWKVPLSPKWPMAGTFERFQGALLVGSCAGKVGLQLIEAGLQVQNELSEATKSKLKDKFKKLSPDTLLARPDSENVKQKQRSWPSWLPRLPRLQLPWRQLSLPKNMMQVVQSAGPKINAKAHQQSSPALAFVPAGSSAKATTGWADGRMGRVDEWTSQTSVSGRFQEQLSGTRRVAVNTSHQGEPGCEAAIGRAFQSQRRYSNQAYPVFQGGHEPRFPGGTGYATPFTNAVQCSGSNPELAGDYQELFKFIIIGDEAVGKTCLLLQFTDKRYRTTHQVTVGVEFGSRTVEVAGCRVKLQCWDTAGQDRFRSIIRSYYRGAAGMLLVYDISQRDSFDHILQWLKEAKDNADPDLVITLIGNKADKVWILDCIIVEFRLKGSLE</sequence>
<protein>
    <submittedName>
        <fullName evidence="3">Uncharacterized protein</fullName>
    </submittedName>
</protein>
<dbReference type="SMART" id="SM00174">
    <property type="entry name" value="RHO"/>
    <property type="match status" value="1"/>
</dbReference>
<feature type="transmembrane region" description="Helical" evidence="2">
    <location>
        <begin position="175"/>
        <end position="196"/>
    </location>
</feature>
<dbReference type="InterPro" id="IPR027417">
    <property type="entry name" value="P-loop_NTPase"/>
</dbReference>
<organism evidence="3 4">
    <name type="scientific">Durusdinium trenchii</name>
    <dbReference type="NCBI Taxonomy" id="1381693"/>
    <lineage>
        <taxon>Eukaryota</taxon>
        <taxon>Sar</taxon>
        <taxon>Alveolata</taxon>
        <taxon>Dinophyceae</taxon>
        <taxon>Suessiales</taxon>
        <taxon>Symbiodiniaceae</taxon>
        <taxon>Durusdinium</taxon>
    </lineage>
</organism>
<evidence type="ECO:0000313" key="4">
    <source>
        <dbReference type="Proteomes" id="UP001642484"/>
    </source>
</evidence>
<dbReference type="Gene3D" id="3.40.50.300">
    <property type="entry name" value="P-loop containing nucleotide triphosphate hydrolases"/>
    <property type="match status" value="1"/>
</dbReference>
<dbReference type="PRINTS" id="PR00449">
    <property type="entry name" value="RASTRNSFRMNG"/>
</dbReference>
<evidence type="ECO:0000313" key="3">
    <source>
        <dbReference type="EMBL" id="CAK9037578.1"/>
    </source>
</evidence>
<dbReference type="EMBL" id="CAXAMN010012224">
    <property type="protein sequence ID" value="CAK9037578.1"/>
    <property type="molecule type" value="Genomic_DNA"/>
</dbReference>
<dbReference type="PANTHER" id="PTHR47979">
    <property type="entry name" value="DRAB11-RELATED"/>
    <property type="match status" value="1"/>
</dbReference>
<feature type="transmembrane region" description="Helical" evidence="2">
    <location>
        <begin position="276"/>
        <end position="298"/>
    </location>
</feature>
<evidence type="ECO:0000256" key="1">
    <source>
        <dbReference type="ARBA" id="ARBA00006270"/>
    </source>
</evidence>
<dbReference type="Proteomes" id="UP001642484">
    <property type="component" value="Unassembled WGS sequence"/>
</dbReference>
<name>A0ABP0LG28_9DINO</name>
<accession>A0ABP0LG28</accession>
<dbReference type="SMART" id="SM00173">
    <property type="entry name" value="RAS"/>
    <property type="match status" value="1"/>
</dbReference>
<evidence type="ECO:0000256" key="2">
    <source>
        <dbReference type="SAM" id="Phobius"/>
    </source>
</evidence>
<keyword evidence="2" id="KW-1133">Transmembrane helix</keyword>
<dbReference type="NCBIfam" id="TIGR00231">
    <property type="entry name" value="small_GTP"/>
    <property type="match status" value="1"/>
</dbReference>
<dbReference type="InterPro" id="IPR005225">
    <property type="entry name" value="Small_GTP-bd"/>
</dbReference>
<dbReference type="SMART" id="SM00175">
    <property type="entry name" value="RAB"/>
    <property type="match status" value="1"/>
</dbReference>
<feature type="transmembrane region" description="Helical" evidence="2">
    <location>
        <begin position="135"/>
        <end position="155"/>
    </location>
</feature>
<feature type="transmembrane region" description="Helical" evidence="2">
    <location>
        <begin position="53"/>
        <end position="71"/>
    </location>
</feature>
<comment type="caution">
    <text evidence="3">The sequence shown here is derived from an EMBL/GenBank/DDBJ whole genome shotgun (WGS) entry which is preliminary data.</text>
</comment>
<comment type="similarity">
    <text evidence="1">Belongs to the small GTPase superfamily. Rab family.</text>
</comment>
<keyword evidence="4" id="KW-1185">Reference proteome</keyword>
<dbReference type="InterPro" id="IPR050209">
    <property type="entry name" value="Rab_GTPases_membrane_traffic"/>
</dbReference>
<reference evidence="3 4" key="1">
    <citation type="submission" date="2024-02" db="EMBL/GenBank/DDBJ databases">
        <authorList>
            <person name="Chen Y."/>
            <person name="Shah S."/>
            <person name="Dougan E. K."/>
            <person name="Thang M."/>
            <person name="Chan C."/>
        </authorList>
    </citation>
    <scope>NUCLEOTIDE SEQUENCE [LARGE SCALE GENOMIC DNA]</scope>
</reference>